<dbReference type="HAMAP" id="MF_00832">
    <property type="entry name" value="RutD"/>
    <property type="match status" value="1"/>
</dbReference>
<dbReference type="GO" id="GO:0016811">
    <property type="term" value="F:hydrolase activity, acting on carbon-nitrogen (but not peptide) bonds, in linear amides"/>
    <property type="evidence" value="ECO:0007669"/>
    <property type="project" value="InterPro"/>
</dbReference>
<dbReference type="STRING" id="402385.SAMN05421848_3154"/>
<evidence type="ECO:0000256" key="1">
    <source>
        <dbReference type="ARBA" id="ARBA00022801"/>
    </source>
</evidence>
<comment type="function">
    <text evidence="2">Involved in pyrimidine catabolism. May facilitate the hydrolysis of carbamate, a reaction that can also occur spontaneously.</text>
</comment>
<dbReference type="PANTHER" id="PTHR43433:SF10">
    <property type="entry name" value="AB HYDROLASE-1 DOMAIN-CONTAINING PROTEIN"/>
    <property type="match status" value="1"/>
</dbReference>
<evidence type="ECO:0000259" key="3">
    <source>
        <dbReference type="Pfam" id="PF00561"/>
    </source>
</evidence>
<dbReference type="InterPro" id="IPR029058">
    <property type="entry name" value="AB_hydrolase_fold"/>
</dbReference>
<dbReference type="GO" id="GO:0006212">
    <property type="term" value="P:uracil catabolic process"/>
    <property type="evidence" value="ECO:0007669"/>
    <property type="project" value="UniProtKB-UniRule"/>
</dbReference>
<name>A0A1I1N4K8_9GAMM</name>
<feature type="domain" description="AB hydrolase-1" evidence="3">
    <location>
        <begin position="20"/>
        <end position="250"/>
    </location>
</feature>
<dbReference type="NCBIfam" id="TIGR03611">
    <property type="entry name" value="RutD"/>
    <property type="match status" value="1"/>
</dbReference>
<dbReference type="PRINTS" id="PR00111">
    <property type="entry name" value="ABHYDROLASE"/>
</dbReference>
<reference evidence="5" key="1">
    <citation type="submission" date="2016-10" db="EMBL/GenBank/DDBJ databases">
        <authorList>
            <person name="Varghese N."/>
            <person name="Submissions S."/>
        </authorList>
    </citation>
    <scope>NUCLEOTIDE SEQUENCE [LARGE SCALE GENOMIC DNA]</scope>
    <source>
        <strain evidence="5">DSM 23439</strain>
    </source>
</reference>
<dbReference type="GO" id="GO:0019740">
    <property type="term" value="P:nitrogen utilization"/>
    <property type="evidence" value="ECO:0007669"/>
    <property type="project" value="UniProtKB-UniRule"/>
</dbReference>
<dbReference type="Pfam" id="PF00561">
    <property type="entry name" value="Abhydrolase_1"/>
    <property type="match status" value="1"/>
</dbReference>
<dbReference type="SUPFAM" id="SSF53474">
    <property type="entry name" value="alpha/beta-Hydrolases"/>
    <property type="match status" value="1"/>
</dbReference>
<gene>
    <name evidence="2" type="primary">rutD</name>
    <name evidence="4" type="ORF">SAMN05421848_3154</name>
</gene>
<evidence type="ECO:0000256" key="2">
    <source>
        <dbReference type="HAMAP-Rule" id="MF_00832"/>
    </source>
</evidence>
<organism evidence="4 5">
    <name type="scientific">Kushneria avicenniae</name>
    <dbReference type="NCBI Taxonomy" id="402385"/>
    <lineage>
        <taxon>Bacteria</taxon>
        <taxon>Pseudomonadati</taxon>
        <taxon>Pseudomonadota</taxon>
        <taxon>Gammaproteobacteria</taxon>
        <taxon>Oceanospirillales</taxon>
        <taxon>Halomonadaceae</taxon>
        <taxon>Kushneria</taxon>
    </lineage>
</organism>
<comment type="catalytic activity">
    <reaction evidence="2">
        <text>carbamate + 2 H(+) = NH4(+) + CO2</text>
        <dbReference type="Rhea" id="RHEA:15649"/>
        <dbReference type="ChEBI" id="CHEBI:13941"/>
        <dbReference type="ChEBI" id="CHEBI:15378"/>
        <dbReference type="ChEBI" id="CHEBI:16526"/>
        <dbReference type="ChEBI" id="CHEBI:28938"/>
    </reaction>
</comment>
<dbReference type="RefSeq" id="WP_217639717.1">
    <property type="nucleotide sequence ID" value="NZ_FOLY01000008.1"/>
</dbReference>
<proteinExistence type="inferred from homology"/>
<evidence type="ECO:0000313" key="4">
    <source>
        <dbReference type="EMBL" id="SFC88730.1"/>
    </source>
</evidence>
<dbReference type="EC" id="3.5.1.-" evidence="2"/>
<accession>A0A1I1N4K8</accession>
<evidence type="ECO:0000313" key="5">
    <source>
        <dbReference type="Proteomes" id="UP000199046"/>
    </source>
</evidence>
<dbReference type="InterPro" id="IPR050471">
    <property type="entry name" value="AB_hydrolase"/>
</dbReference>
<sequence>MSMPVSMHYELSGRQSPDAPTILLSSGLGGAGSYWAPQLEALAATHRVVVYDHSGTGRSPSALPAGYSIEDMAQEALALLDRLEIDEVDVMGHALGGLIGLQMALMAPTRLRRLMVINAWSCLDVQSERCFRVRLALLRDSGVDAYLHAQPLFLYPADWLSANHSRLLAEEAHALARFPGKDNVTARIEALSAFDIDARLGDVHTPTLVIASRDDLLVPYMRSQRLAEGLPHARQVMFDDGGHALNITRPDTFNALITHYLADTALPPLKGVAS</sequence>
<dbReference type="InterPro" id="IPR019913">
    <property type="entry name" value="Pyrimidine_utilisation_RutD"/>
</dbReference>
<dbReference type="AlphaFoldDB" id="A0A1I1N4K8"/>
<dbReference type="PANTHER" id="PTHR43433">
    <property type="entry name" value="HYDROLASE, ALPHA/BETA FOLD FAMILY PROTEIN"/>
    <property type="match status" value="1"/>
</dbReference>
<dbReference type="Proteomes" id="UP000199046">
    <property type="component" value="Unassembled WGS sequence"/>
</dbReference>
<protein>
    <recommendedName>
        <fullName evidence="2">Putative carbamate hydrolase RutD</fullName>
        <ecNumber evidence="2">3.5.1.-</ecNumber>
    </recommendedName>
    <alternativeName>
        <fullName evidence="2">Aminohydrolase</fullName>
    </alternativeName>
</protein>
<comment type="similarity">
    <text evidence="2">Belongs to the AB hydrolase superfamily. Hydrolase RutD family.</text>
</comment>
<keyword evidence="5" id="KW-1185">Reference proteome</keyword>
<dbReference type="Gene3D" id="3.40.50.1820">
    <property type="entry name" value="alpha/beta hydrolase"/>
    <property type="match status" value="1"/>
</dbReference>
<dbReference type="InterPro" id="IPR000073">
    <property type="entry name" value="AB_hydrolase_1"/>
</dbReference>
<keyword evidence="1 2" id="KW-0378">Hydrolase</keyword>
<dbReference type="EMBL" id="FOLY01000008">
    <property type="protein sequence ID" value="SFC88730.1"/>
    <property type="molecule type" value="Genomic_DNA"/>
</dbReference>